<proteinExistence type="predicted"/>
<organism evidence="1 2">
    <name type="scientific">Sinanodonta woodiana</name>
    <name type="common">Chinese pond mussel</name>
    <name type="synonym">Anodonta woodiana</name>
    <dbReference type="NCBI Taxonomy" id="1069815"/>
    <lineage>
        <taxon>Eukaryota</taxon>
        <taxon>Metazoa</taxon>
        <taxon>Spiralia</taxon>
        <taxon>Lophotrochozoa</taxon>
        <taxon>Mollusca</taxon>
        <taxon>Bivalvia</taxon>
        <taxon>Autobranchia</taxon>
        <taxon>Heteroconchia</taxon>
        <taxon>Palaeoheterodonta</taxon>
        <taxon>Unionida</taxon>
        <taxon>Unionoidea</taxon>
        <taxon>Unionidae</taxon>
        <taxon>Unioninae</taxon>
        <taxon>Sinanodonta</taxon>
    </lineage>
</organism>
<dbReference type="Proteomes" id="UP001634394">
    <property type="component" value="Unassembled WGS sequence"/>
</dbReference>
<dbReference type="EMBL" id="JBJQND010000005">
    <property type="protein sequence ID" value="KAL3877517.1"/>
    <property type="molecule type" value="Genomic_DNA"/>
</dbReference>
<evidence type="ECO:0000313" key="2">
    <source>
        <dbReference type="Proteomes" id="UP001634394"/>
    </source>
</evidence>
<keyword evidence="2" id="KW-1185">Reference proteome</keyword>
<gene>
    <name evidence="1" type="ORF">ACJMK2_035214</name>
</gene>
<sequence length="141" mass="16025">MHAFFLKNEDFHGFSPSDIPHLEEDDCLYEGIGIVMDEFVQMAIQTDDNKQCRAPLTDDDIVAAIKNDDLDEDRIDGDETETPPLPCVSCREAFSMCDGLTRFFAQSASLVLSEEAHTHLDKLQRLIQREQLARHKQTKLA</sequence>
<accession>A0ABD3WU69</accession>
<protein>
    <submittedName>
        <fullName evidence="1">Uncharacterized protein</fullName>
    </submittedName>
</protein>
<reference evidence="1 2" key="1">
    <citation type="submission" date="2024-11" db="EMBL/GenBank/DDBJ databases">
        <title>Chromosome-level genome assembly of the freshwater bivalve Anodonta woodiana.</title>
        <authorList>
            <person name="Chen X."/>
        </authorList>
    </citation>
    <scope>NUCLEOTIDE SEQUENCE [LARGE SCALE GENOMIC DNA]</scope>
    <source>
        <strain evidence="1">MN2024</strain>
        <tissue evidence="1">Gills</tissue>
    </source>
</reference>
<name>A0ABD3WU69_SINWO</name>
<comment type="caution">
    <text evidence="1">The sequence shown here is derived from an EMBL/GenBank/DDBJ whole genome shotgun (WGS) entry which is preliminary data.</text>
</comment>
<evidence type="ECO:0000313" key="1">
    <source>
        <dbReference type="EMBL" id="KAL3877517.1"/>
    </source>
</evidence>
<dbReference type="AlphaFoldDB" id="A0ABD3WU69"/>